<comment type="caution">
    <text evidence="1">The sequence shown here is derived from an EMBL/GenBank/DDBJ whole genome shotgun (WGS) entry which is preliminary data.</text>
</comment>
<gene>
    <name evidence="1" type="ORF">C1SCF055_LOCUS38490</name>
</gene>
<dbReference type="EMBL" id="CAMXCT030005891">
    <property type="protein sequence ID" value="CAL4800840.1"/>
    <property type="molecule type" value="Genomic_DNA"/>
</dbReference>
<name>A0A9P1GHN2_9DINO</name>
<dbReference type="EMBL" id="CAMXCT010005891">
    <property type="protein sequence ID" value="CAI4013528.1"/>
    <property type="molecule type" value="Genomic_DNA"/>
</dbReference>
<sequence>MTSGMNTCGRMGRTGCIFVTSQAAVRQRLPQRACKAQLDPHALRVFVKLDAVNKDKLVQWLQQVIAVVAILVFAVQRRPVSGQGKPVAELTAKIAGAGVARENIKIFTTETFSEVAPDAFLTLLFSKYAGRRNYLITETAETPRRRWFEELLALTPTNQVTVWLGSDFQVQGRTKKK</sequence>
<evidence type="ECO:0000313" key="4">
    <source>
        <dbReference type="Proteomes" id="UP001152797"/>
    </source>
</evidence>
<keyword evidence="4" id="KW-1185">Reference proteome</keyword>
<reference evidence="2" key="2">
    <citation type="submission" date="2024-04" db="EMBL/GenBank/DDBJ databases">
        <authorList>
            <person name="Chen Y."/>
            <person name="Shah S."/>
            <person name="Dougan E. K."/>
            <person name="Thang M."/>
            <person name="Chan C."/>
        </authorList>
    </citation>
    <scope>NUCLEOTIDE SEQUENCE [LARGE SCALE GENOMIC DNA]</scope>
</reference>
<dbReference type="EMBL" id="CAMXCT020005891">
    <property type="protein sequence ID" value="CAL1166903.1"/>
    <property type="molecule type" value="Genomic_DNA"/>
</dbReference>
<organism evidence="1">
    <name type="scientific">Cladocopium goreaui</name>
    <dbReference type="NCBI Taxonomy" id="2562237"/>
    <lineage>
        <taxon>Eukaryota</taxon>
        <taxon>Sar</taxon>
        <taxon>Alveolata</taxon>
        <taxon>Dinophyceae</taxon>
        <taxon>Suessiales</taxon>
        <taxon>Symbiodiniaceae</taxon>
        <taxon>Cladocopium</taxon>
    </lineage>
</organism>
<accession>A0A9P1GHN2</accession>
<dbReference type="Proteomes" id="UP001152797">
    <property type="component" value="Unassembled WGS sequence"/>
</dbReference>
<dbReference type="AlphaFoldDB" id="A0A9P1GHN2"/>
<reference evidence="1" key="1">
    <citation type="submission" date="2022-10" db="EMBL/GenBank/DDBJ databases">
        <authorList>
            <person name="Chen Y."/>
            <person name="Dougan E. K."/>
            <person name="Chan C."/>
            <person name="Rhodes N."/>
            <person name="Thang M."/>
        </authorList>
    </citation>
    <scope>NUCLEOTIDE SEQUENCE</scope>
</reference>
<evidence type="ECO:0000313" key="1">
    <source>
        <dbReference type="EMBL" id="CAI4013528.1"/>
    </source>
</evidence>
<protein>
    <submittedName>
        <fullName evidence="3">14-3-3 protein</fullName>
    </submittedName>
</protein>
<proteinExistence type="predicted"/>
<evidence type="ECO:0000313" key="2">
    <source>
        <dbReference type="EMBL" id="CAL1166903.1"/>
    </source>
</evidence>
<evidence type="ECO:0000313" key="3">
    <source>
        <dbReference type="EMBL" id="CAL4800840.1"/>
    </source>
</evidence>